<keyword evidence="8 12" id="KW-1133">Transmembrane helix</keyword>
<evidence type="ECO:0000256" key="8">
    <source>
        <dbReference type="ARBA" id="ARBA00022989"/>
    </source>
</evidence>
<feature type="transmembrane region" description="Helical" evidence="12">
    <location>
        <begin position="42"/>
        <end position="61"/>
    </location>
</feature>
<accession>A0A150J7X7</accession>
<evidence type="ECO:0000256" key="11">
    <source>
        <dbReference type="ARBA" id="ARBA00047594"/>
    </source>
</evidence>
<evidence type="ECO:0000313" key="13">
    <source>
        <dbReference type="EMBL" id="KYC53225.1"/>
    </source>
</evidence>
<dbReference type="Pfam" id="PF02673">
    <property type="entry name" value="BacA"/>
    <property type="match status" value="1"/>
</dbReference>
<evidence type="ECO:0000256" key="1">
    <source>
        <dbReference type="ARBA" id="ARBA00004651"/>
    </source>
</evidence>
<evidence type="ECO:0000256" key="2">
    <source>
        <dbReference type="ARBA" id="ARBA00010621"/>
    </source>
</evidence>
<dbReference type="AlphaFoldDB" id="A0A150J7X7"/>
<dbReference type="InterPro" id="IPR003824">
    <property type="entry name" value="UppP"/>
</dbReference>
<organism evidence="13 14">
    <name type="scientific">Candidatus Methanofastidiosum methylothiophilum</name>
    <dbReference type="NCBI Taxonomy" id="1705564"/>
    <lineage>
        <taxon>Archaea</taxon>
        <taxon>Methanobacteriati</taxon>
        <taxon>Methanobacteriota</taxon>
        <taxon>Stenosarchaea group</taxon>
        <taxon>Candidatus Methanofastidiosia</taxon>
        <taxon>Candidatus Methanofastidiosales</taxon>
        <taxon>Candidatus Methanofastidiosaceae</taxon>
        <taxon>Candidatus Methanofastidiosum</taxon>
    </lineage>
</organism>
<keyword evidence="7 12" id="KW-0378">Hydrolase</keyword>
<comment type="caution">
    <text evidence="13">The sequence shown here is derived from an EMBL/GenBank/DDBJ whole genome shotgun (WGS) entry which is preliminary data.</text>
</comment>
<evidence type="ECO:0000256" key="9">
    <source>
        <dbReference type="ARBA" id="ARBA00023136"/>
    </source>
</evidence>
<dbReference type="HAMAP" id="MF_01006">
    <property type="entry name" value="Undec_diphosphatase"/>
    <property type="match status" value="1"/>
</dbReference>
<dbReference type="GO" id="GO:0005886">
    <property type="term" value="C:plasma membrane"/>
    <property type="evidence" value="ECO:0007669"/>
    <property type="project" value="UniProtKB-SubCell"/>
</dbReference>
<evidence type="ECO:0000256" key="7">
    <source>
        <dbReference type="ARBA" id="ARBA00022801"/>
    </source>
</evidence>
<feature type="transmembrane region" description="Helical" evidence="12">
    <location>
        <begin position="108"/>
        <end position="126"/>
    </location>
</feature>
<evidence type="ECO:0000313" key="14">
    <source>
        <dbReference type="Proteomes" id="UP000075578"/>
    </source>
</evidence>
<protein>
    <recommendedName>
        <fullName evidence="4 12">Undecaprenyl-diphosphatase</fullName>
        <ecNumber evidence="3 12">3.6.1.27</ecNumber>
    </recommendedName>
    <alternativeName>
        <fullName evidence="10 12">Undecaprenyl pyrophosphate phosphatase</fullName>
    </alternativeName>
</protein>
<feature type="transmembrane region" description="Helical" evidence="12">
    <location>
        <begin position="180"/>
        <end position="198"/>
    </location>
</feature>
<gene>
    <name evidence="12" type="primary">uppP</name>
    <name evidence="13" type="ORF">AMQ74_00470</name>
</gene>
<feature type="transmembrane region" description="Helical" evidence="12">
    <location>
        <begin position="81"/>
        <end position="102"/>
    </location>
</feature>
<keyword evidence="9 12" id="KW-0472">Membrane</keyword>
<comment type="catalytic activity">
    <reaction evidence="11 12">
        <text>di-trans,octa-cis-undecaprenyl diphosphate + H2O = di-trans,octa-cis-undecaprenyl phosphate + phosphate + H(+)</text>
        <dbReference type="Rhea" id="RHEA:28094"/>
        <dbReference type="ChEBI" id="CHEBI:15377"/>
        <dbReference type="ChEBI" id="CHEBI:15378"/>
        <dbReference type="ChEBI" id="CHEBI:43474"/>
        <dbReference type="ChEBI" id="CHEBI:58405"/>
        <dbReference type="ChEBI" id="CHEBI:60392"/>
        <dbReference type="EC" id="3.6.1.27"/>
    </reaction>
</comment>
<comment type="similarity">
    <text evidence="2 12">Belongs to the UppP family.</text>
</comment>
<evidence type="ECO:0000256" key="3">
    <source>
        <dbReference type="ARBA" id="ARBA00012374"/>
    </source>
</evidence>
<comment type="subcellular location">
    <subcellularLocation>
        <location evidence="1 12">Cell membrane</location>
        <topology evidence="1 12">Multi-pass membrane protein</topology>
    </subcellularLocation>
</comment>
<evidence type="ECO:0000256" key="4">
    <source>
        <dbReference type="ARBA" id="ARBA00021581"/>
    </source>
</evidence>
<reference evidence="13 14" key="1">
    <citation type="journal article" date="2016" name="ISME J.">
        <title>Chasing the elusive Euryarchaeota class WSA2: genomes reveal a uniquely fastidious methyl-reducing methanogen.</title>
        <authorList>
            <person name="Nobu M.K."/>
            <person name="Narihiro T."/>
            <person name="Kuroda K."/>
            <person name="Mei R."/>
            <person name="Liu W.T."/>
        </authorList>
    </citation>
    <scope>NUCLEOTIDE SEQUENCE [LARGE SCALE GENOMIC DNA]</scope>
    <source>
        <strain evidence="13">U1lsi0528_Bin089</strain>
    </source>
</reference>
<dbReference type="PANTHER" id="PTHR30622">
    <property type="entry name" value="UNDECAPRENYL-DIPHOSPHATASE"/>
    <property type="match status" value="1"/>
</dbReference>
<evidence type="ECO:0000256" key="12">
    <source>
        <dbReference type="HAMAP-Rule" id="MF_01006"/>
    </source>
</evidence>
<dbReference type="PATRIC" id="fig|1705564.3.peg.476"/>
<dbReference type="EMBL" id="LNGD01000016">
    <property type="protein sequence ID" value="KYC53225.1"/>
    <property type="molecule type" value="Genomic_DNA"/>
</dbReference>
<sequence length="255" mass="27706">MNLTELIIVGAIQGFLEFLPVSSSGNLTLVFMNFLNMNPSESYSISLFLHLGTLFAVIVFFYKDIIKILKKIKTDKSSHFLIVSTIFTGVVGIPIYIILKMFLEDINVGIGSIIIGIFLIATGLLLRYSPNAGTRKVDSSNFKDMAIAGAAQGISIIPGISRSGSTLTVLLARKFDKEEALRISFLMSIPAIIGGAILEIDEVSFGLTYFPALISAFIASILGIKLLLELAKKLNFSYFCIILGLITILISAIII</sequence>
<feature type="transmembrane region" description="Helical" evidence="12">
    <location>
        <begin position="236"/>
        <end position="254"/>
    </location>
</feature>
<comment type="function">
    <text evidence="12">Catalyzes the dephosphorylation of undecaprenyl diphosphate (UPP).</text>
</comment>
<proteinExistence type="inferred from homology"/>
<dbReference type="Proteomes" id="UP000075578">
    <property type="component" value="Unassembled WGS sequence"/>
</dbReference>
<keyword evidence="5 12" id="KW-1003">Cell membrane</keyword>
<dbReference type="GO" id="GO:0050380">
    <property type="term" value="F:undecaprenyl-diphosphatase activity"/>
    <property type="evidence" value="ECO:0007669"/>
    <property type="project" value="UniProtKB-UniRule"/>
</dbReference>
<dbReference type="PANTHER" id="PTHR30622:SF2">
    <property type="entry name" value="UNDECAPRENYL-DIPHOSPHATASE"/>
    <property type="match status" value="1"/>
</dbReference>
<evidence type="ECO:0000256" key="5">
    <source>
        <dbReference type="ARBA" id="ARBA00022475"/>
    </source>
</evidence>
<evidence type="ECO:0000256" key="6">
    <source>
        <dbReference type="ARBA" id="ARBA00022692"/>
    </source>
</evidence>
<evidence type="ECO:0000256" key="10">
    <source>
        <dbReference type="ARBA" id="ARBA00032707"/>
    </source>
</evidence>
<feature type="transmembrane region" description="Helical" evidence="12">
    <location>
        <begin position="204"/>
        <end position="224"/>
    </location>
</feature>
<name>A0A150J7X7_9EURY</name>
<keyword evidence="6 12" id="KW-0812">Transmembrane</keyword>
<dbReference type="EC" id="3.6.1.27" evidence="3 12"/>